<keyword evidence="3" id="KW-1185">Reference proteome</keyword>
<gene>
    <name evidence="2" type="ORF">D0Z07_1980</name>
</gene>
<dbReference type="AlphaFoldDB" id="A0A9P6VNI1"/>
<dbReference type="Proteomes" id="UP000785200">
    <property type="component" value="Unassembled WGS sequence"/>
</dbReference>
<protein>
    <recommendedName>
        <fullName evidence="4">BTB domain-containing protein</fullName>
    </recommendedName>
</protein>
<name>A0A9P6VNI1_9HELO</name>
<evidence type="ECO:0000256" key="1">
    <source>
        <dbReference type="SAM" id="MobiDB-lite"/>
    </source>
</evidence>
<dbReference type="EMBL" id="VNKQ01000004">
    <property type="protein sequence ID" value="KAG0651681.1"/>
    <property type="molecule type" value="Genomic_DNA"/>
</dbReference>
<dbReference type="CDD" id="cd18186">
    <property type="entry name" value="BTB_POZ_ZBTB_KLHL-like"/>
    <property type="match status" value="1"/>
</dbReference>
<feature type="region of interest" description="Disordered" evidence="1">
    <location>
        <begin position="1"/>
        <end position="22"/>
    </location>
</feature>
<feature type="region of interest" description="Disordered" evidence="1">
    <location>
        <begin position="262"/>
        <end position="289"/>
    </location>
</feature>
<evidence type="ECO:0008006" key="4">
    <source>
        <dbReference type="Google" id="ProtNLM"/>
    </source>
</evidence>
<sequence>MSMTTVPRRKHTQLQPLATSHDSIKGYARSGFSTPSSVLLNTSTLPSPSIIAARAYFQEQSPPIGQKSNALQRRRSLIEGQEFPRRHSALPTPGSLAAKIAKFTLPDRNHRLVQHTAESESNTKVEQTEDVSMTDVVQEDQVKLTAVTTGERKDASSAPISDFLQKVPFQYTHDRLRDWGYAYLGNSATADAFINPVNLRRPSLQLVKDDISGDRLDQPGMVTIRARVLPKARERKPFVLQRKFDIEGLRASIPTKQLPASIPLRRSSRARRSSVQVESTKRRSRTPESLSANRALLGKGRVPIHIEYALHFLPVLAALLLSGHVRKGDSVDLPVPYPEAWRDMISYVYTGKGEITTGVKENILFLAGNAG</sequence>
<proteinExistence type="predicted"/>
<comment type="caution">
    <text evidence="2">The sequence shown here is derived from an EMBL/GenBank/DDBJ whole genome shotgun (WGS) entry which is preliminary data.</text>
</comment>
<evidence type="ECO:0000313" key="3">
    <source>
        <dbReference type="Proteomes" id="UP000785200"/>
    </source>
</evidence>
<reference evidence="2" key="1">
    <citation type="submission" date="2019-07" db="EMBL/GenBank/DDBJ databases">
        <title>Hyphodiscus hymeniophilus genome sequencing and assembly.</title>
        <authorList>
            <person name="Kramer G."/>
            <person name="Nodwell J."/>
        </authorList>
    </citation>
    <scope>NUCLEOTIDE SEQUENCE</scope>
    <source>
        <strain evidence="2">ATCC 34498</strain>
    </source>
</reference>
<accession>A0A9P6VNI1</accession>
<dbReference type="OrthoDB" id="3492129at2759"/>
<organism evidence="2 3">
    <name type="scientific">Hyphodiscus hymeniophilus</name>
    <dbReference type="NCBI Taxonomy" id="353542"/>
    <lineage>
        <taxon>Eukaryota</taxon>
        <taxon>Fungi</taxon>
        <taxon>Dikarya</taxon>
        <taxon>Ascomycota</taxon>
        <taxon>Pezizomycotina</taxon>
        <taxon>Leotiomycetes</taxon>
        <taxon>Helotiales</taxon>
        <taxon>Hyphodiscaceae</taxon>
        <taxon>Hyphodiscus</taxon>
    </lineage>
</organism>
<evidence type="ECO:0000313" key="2">
    <source>
        <dbReference type="EMBL" id="KAG0651681.1"/>
    </source>
</evidence>